<evidence type="ECO:0000313" key="3">
    <source>
        <dbReference type="Proteomes" id="UP000028045"/>
    </source>
</evidence>
<organism evidence="2 3">
    <name type="scientific">Stachybotrys chartarum (strain CBS 109288 / IBT 7711)</name>
    <name type="common">Toxic black mold</name>
    <name type="synonym">Stilbospora chartarum</name>
    <dbReference type="NCBI Taxonomy" id="1280523"/>
    <lineage>
        <taxon>Eukaryota</taxon>
        <taxon>Fungi</taxon>
        <taxon>Dikarya</taxon>
        <taxon>Ascomycota</taxon>
        <taxon>Pezizomycotina</taxon>
        <taxon>Sordariomycetes</taxon>
        <taxon>Hypocreomycetidae</taxon>
        <taxon>Hypocreales</taxon>
        <taxon>Stachybotryaceae</taxon>
        <taxon>Stachybotrys</taxon>
    </lineage>
</organism>
<feature type="region of interest" description="Disordered" evidence="1">
    <location>
        <begin position="245"/>
        <end position="279"/>
    </location>
</feature>
<accession>A0A084BBH5</accession>
<dbReference type="AlphaFoldDB" id="A0A084BBH5"/>
<dbReference type="Proteomes" id="UP000028045">
    <property type="component" value="Unassembled WGS sequence"/>
</dbReference>
<feature type="compositionally biased region" description="Polar residues" evidence="1">
    <location>
        <begin position="254"/>
        <end position="268"/>
    </location>
</feature>
<dbReference type="EMBL" id="KL647405">
    <property type="protein sequence ID" value="KEY74904.1"/>
    <property type="molecule type" value="Genomic_DNA"/>
</dbReference>
<dbReference type="OrthoDB" id="5421041at2759"/>
<evidence type="ECO:0000313" key="2">
    <source>
        <dbReference type="EMBL" id="KEY74904.1"/>
    </source>
</evidence>
<dbReference type="HOGENOM" id="CLU_037649_0_0_1"/>
<gene>
    <name evidence="2" type="ORF">S7711_10432</name>
</gene>
<name>A0A084BBH5_STACB</name>
<keyword evidence="3" id="KW-1185">Reference proteome</keyword>
<protein>
    <submittedName>
        <fullName evidence="2">Uncharacterized protein</fullName>
    </submittedName>
</protein>
<proteinExistence type="predicted"/>
<sequence>MASSPTRQIQAKGAKPEDHVNDFLDFISQFCAKKGYQGLRDLSQENEDLKTKLKQAEPGREPQGLALLLYEFADARRYAKQYTKVDESYSIPLPASNSLAAKQMRVAAGLAVLATALQRQIFQPLYLGADSNEFVVFLESFREMDPQHELYLRSVLLKSHLEKQKEFGRIRAKNAAMEAMLMLQMLIPSDKLVDCMAEVTRICEDALKQWMPLQKIKQQVVANMRFEKPSEMGLALDLPVAARAPDSAKANKQRVGSKSQAGQASSTQPEDEDSSSDEEDVYVVWPAFFSGKALLQKGRFVTDEQISAAKREIKMEQKAAKKKNRQSSESDTT</sequence>
<feature type="compositionally biased region" description="Acidic residues" evidence="1">
    <location>
        <begin position="269"/>
        <end position="279"/>
    </location>
</feature>
<evidence type="ECO:0000256" key="1">
    <source>
        <dbReference type="SAM" id="MobiDB-lite"/>
    </source>
</evidence>
<reference evidence="2 3" key="1">
    <citation type="journal article" date="2014" name="BMC Genomics">
        <title>Comparative genome sequencing reveals chemotype-specific gene clusters in the toxigenic black mold Stachybotrys.</title>
        <authorList>
            <person name="Semeiks J."/>
            <person name="Borek D."/>
            <person name="Otwinowski Z."/>
            <person name="Grishin N.V."/>
        </authorList>
    </citation>
    <scope>NUCLEOTIDE SEQUENCE [LARGE SCALE GENOMIC DNA]</scope>
    <source>
        <strain evidence="3">CBS 109288 / IBT 7711</strain>
    </source>
</reference>